<dbReference type="Gene3D" id="3.30.2010.10">
    <property type="entry name" value="Metalloproteases ('zincins'), catalytic domain"/>
    <property type="match status" value="1"/>
</dbReference>
<dbReference type="EMBL" id="QFWV02000004">
    <property type="protein sequence ID" value="RKF07195.1"/>
    <property type="molecule type" value="Genomic_DNA"/>
</dbReference>
<comment type="caution">
    <text evidence="3">The sequence shown here is derived from an EMBL/GenBank/DDBJ whole genome shotgun (WGS) entry which is preliminary data.</text>
</comment>
<protein>
    <submittedName>
        <fullName evidence="3">M48 family peptidase</fullName>
    </submittedName>
</protein>
<evidence type="ECO:0000256" key="1">
    <source>
        <dbReference type="SAM" id="MobiDB-lite"/>
    </source>
</evidence>
<evidence type="ECO:0000259" key="2">
    <source>
        <dbReference type="Pfam" id="PF01863"/>
    </source>
</evidence>
<dbReference type="OrthoDB" id="9795402at2"/>
<name>A0A3A8ABE9_9HYPH</name>
<gene>
    <name evidence="3" type="ORF">DEM25_004945</name>
</gene>
<dbReference type="CDD" id="cd07344">
    <property type="entry name" value="M48_yhfN_like"/>
    <property type="match status" value="1"/>
</dbReference>
<sequence>MVFGLTRARRRHEQRPDSHQVAGRTLPLSIVENPRAKRLTLRIQPGDRGLKVTVPPGMAQAEIDRFLARHEGWLAGKIAKMPDRPQVRPGIKLPVLGVNHLIVHRPGRGVTRIEDGANGPELVVFGAPEHLPRRVADFLKKTARERIEPLVARHAATVGRPARAVRFKDTVSRWGSCSSEGNLSFSWRIAMAPPRVIDYLVAHEVAHLREMNHGARFWALCEELCPDTKRCKAWLKRNGSKLQSIVF</sequence>
<dbReference type="PANTHER" id="PTHR30399:SF1">
    <property type="entry name" value="UTP PYROPHOSPHATASE"/>
    <property type="match status" value="1"/>
</dbReference>
<dbReference type="Pfam" id="PF01863">
    <property type="entry name" value="YgjP-like"/>
    <property type="match status" value="1"/>
</dbReference>
<feature type="domain" description="YgjP-like metallopeptidase" evidence="2">
    <location>
        <begin position="38"/>
        <end position="238"/>
    </location>
</feature>
<dbReference type="AlphaFoldDB" id="A0A3A8ABE9"/>
<dbReference type="PANTHER" id="PTHR30399">
    <property type="entry name" value="UNCHARACTERIZED PROTEIN YGJP"/>
    <property type="match status" value="1"/>
</dbReference>
<dbReference type="InterPro" id="IPR053136">
    <property type="entry name" value="UTP_pyrophosphatase-like"/>
</dbReference>
<dbReference type="InterPro" id="IPR002725">
    <property type="entry name" value="YgjP-like_metallopeptidase"/>
</dbReference>
<organism evidence="3 4">
    <name type="scientific">Oceaniradius stylonematis</name>
    <dbReference type="NCBI Taxonomy" id="2184161"/>
    <lineage>
        <taxon>Bacteria</taxon>
        <taxon>Pseudomonadati</taxon>
        <taxon>Pseudomonadota</taxon>
        <taxon>Alphaproteobacteria</taxon>
        <taxon>Hyphomicrobiales</taxon>
        <taxon>Ahrensiaceae</taxon>
        <taxon>Oceaniradius</taxon>
    </lineage>
</organism>
<evidence type="ECO:0000313" key="3">
    <source>
        <dbReference type="EMBL" id="RKF07195.1"/>
    </source>
</evidence>
<keyword evidence="4" id="KW-1185">Reference proteome</keyword>
<evidence type="ECO:0000313" key="4">
    <source>
        <dbReference type="Proteomes" id="UP000246132"/>
    </source>
</evidence>
<dbReference type="Proteomes" id="UP000246132">
    <property type="component" value="Unassembled WGS sequence"/>
</dbReference>
<dbReference type="RefSeq" id="WP_109766964.1">
    <property type="nucleotide sequence ID" value="NZ_CP159474.1"/>
</dbReference>
<accession>A0A3A8ABE9</accession>
<feature type="region of interest" description="Disordered" evidence="1">
    <location>
        <begin position="1"/>
        <end position="20"/>
    </location>
</feature>
<reference evidence="3 4" key="1">
    <citation type="journal article" date="2018" name="Int. J. Syst. Bacteriol.">
        <title>Oceaniradius stylonemae gen. nov., sp. nov., isolated from a red alga, Stylonema cornu-cervi.</title>
        <authorList>
            <person name="Jeong S."/>
        </authorList>
    </citation>
    <scope>NUCLEOTIDE SEQUENCE [LARGE SCALE GENOMIC DNA]</scope>
    <source>
        <strain evidence="3 4">StC1</strain>
    </source>
</reference>
<proteinExistence type="predicted"/>